<sequence>ARRDLQRALDMLEAHEAATGGSRDQRAAADRQWPDVVAAEHASYETIAALWAIEQR</sequence>
<evidence type="ECO:0000313" key="2">
    <source>
        <dbReference type="Proteomes" id="UP001140272"/>
    </source>
</evidence>
<feature type="non-terminal residue" evidence="1">
    <location>
        <position position="1"/>
    </location>
</feature>
<reference evidence="1" key="2">
    <citation type="journal article" date="2022" name="BMC Genomics">
        <title>Comparative genome analysis of mycobacteria focusing on tRNA and non-coding RNA.</title>
        <authorList>
            <person name="Behra P.R.K."/>
            <person name="Pettersson B.M.F."/>
            <person name="Ramesh M."/>
            <person name="Das S."/>
            <person name="Dasgupta S."/>
            <person name="Kirsebom L.A."/>
        </authorList>
    </citation>
    <scope>NUCLEOTIDE SEQUENCE</scope>
    <source>
        <strain evidence="1">DSM 45406</strain>
    </source>
</reference>
<dbReference type="AlphaFoldDB" id="A0A9X2Y9Y9"/>
<organism evidence="1 2">
    <name type="scientific">Mycolicibacterium rufum</name>
    <dbReference type="NCBI Taxonomy" id="318424"/>
    <lineage>
        <taxon>Bacteria</taxon>
        <taxon>Bacillati</taxon>
        <taxon>Actinomycetota</taxon>
        <taxon>Actinomycetes</taxon>
        <taxon>Mycobacteriales</taxon>
        <taxon>Mycobacteriaceae</taxon>
        <taxon>Mycolicibacterium</taxon>
    </lineage>
</organism>
<dbReference type="EMBL" id="JACKRN010000083">
    <property type="protein sequence ID" value="MCV7069510.1"/>
    <property type="molecule type" value="Genomic_DNA"/>
</dbReference>
<name>A0A9X2Y9Y9_9MYCO</name>
<protein>
    <submittedName>
        <fullName evidence="1">FUSC family protein</fullName>
    </submittedName>
</protein>
<evidence type="ECO:0000313" key="1">
    <source>
        <dbReference type="EMBL" id="MCV7069510.1"/>
    </source>
</evidence>
<proteinExistence type="predicted"/>
<gene>
    <name evidence="1" type="ORF">H7H73_02315</name>
</gene>
<comment type="caution">
    <text evidence="1">The sequence shown here is derived from an EMBL/GenBank/DDBJ whole genome shotgun (WGS) entry which is preliminary data.</text>
</comment>
<accession>A0A9X2Y9Y9</accession>
<reference evidence="1" key="1">
    <citation type="submission" date="2020-07" db="EMBL/GenBank/DDBJ databases">
        <authorList>
            <person name="Pettersson B.M.F."/>
            <person name="Behra P.R.K."/>
            <person name="Ramesh M."/>
            <person name="Das S."/>
            <person name="Dasgupta S."/>
            <person name="Kirsebom L.A."/>
        </authorList>
    </citation>
    <scope>NUCLEOTIDE SEQUENCE</scope>
    <source>
        <strain evidence="1">DSM 45406</strain>
    </source>
</reference>
<dbReference type="Proteomes" id="UP001140272">
    <property type="component" value="Unassembled WGS sequence"/>
</dbReference>